<accession>A0AAD9DUW4</accession>
<feature type="compositionally biased region" description="Low complexity" evidence="1">
    <location>
        <begin position="41"/>
        <end position="54"/>
    </location>
</feature>
<organism evidence="2 3">
    <name type="scientific">Electrophorus voltai</name>
    <dbReference type="NCBI Taxonomy" id="2609070"/>
    <lineage>
        <taxon>Eukaryota</taxon>
        <taxon>Metazoa</taxon>
        <taxon>Chordata</taxon>
        <taxon>Craniata</taxon>
        <taxon>Vertebrata</taxon>
        <taxon>Euteleostomi</taxon>
        <taxon>Actinopterygii</taxon>
        <taxon>Neopterygii</taxon>
        <taxon>Teleostei</taxon>
        <taxon>Ostariophysi</taxon>
        <taxon>Gymnotiformes</taxon>
        <taxon>Gymnotoidei</taxon>
        <taxon>Gymnotidae</taxon>
        <taxon>Electrophorus</taxon>
    </lineage>
</organism>
<evidence type="ECO:0000313" key="2">
    <source>
        <dbReference type="EMBL" id="KAK1792557.1"/>
    </source>
</evidence>
<keyword evidence="3" id="KW-1185">Reference proteome</keyword>
<feature type="compositionally biased region" description="Polar residues" evidence="1">
    <location>
        <begin position="14"/>
        <end position="23"/>
    </location>
</feature>
<feature type="compositionally biased region" description="Basic and acidic residues" evidence="1">
    <location>
        <begin position="24"/>
        <end position="38"/>
    </location>
</feature>
<dbReference type="AlphaFoldDB" id="A0AAD9DUW4"/>
<comment type="caution">
    <text evidence="2">The sequence shown here is derived from an EMBL/GenBank/DDBJ whole genome shotgun (WGS) entry which is preliminary data.</text>
</comment>
<dbReference type="EMBL" id="JAROKS010000019">
    <property type="protein sequence ID" value="KAK1792557.1"/>
    <property type="molecule type" value="Genomic_DNA"/>
</dbReference>
<evidence type="ECO:0000256" key="1">
    <source>
        <dbReference type="SAM" id="MobiDB-lite"/>
    </source>
</evidence>
<sequence>MPMQQISVVPAMKENTSNGWGSSRTRDKSKENEIEKAPGRSGSRSSNISKASSSTQGLTLNDACRTSVTLSNQDICSKRQVNGFIASRKTMVGEVG</sequence>
<evidence type="ECO:0000313" key="3">
    <source>
        <dbReference type="Proteomes" id="UP001239994"/>
    </source>
</evidence>
<protein>
    <submittedName>
        <fullName evidence="2">Uncharacterized protein</fullName>
    </submittedName>
</protein>
<proteinExistence type="predicted"/>
<dbReference type="Proteomes" id="UP001239994">
    <property type="component" value="Unassembled WGS sequence"/>
</dbReference>
<gene>
    <name evidence="2" type="ORF">P4O66_012504</name>
</gene>
<name>A0AAD9DUW4_9TELE</name>
<feature type="region of interest" description="Disordered" evidence="1">
    <location>
        <begin position="1"/>
        <end position="61"/>
    </location>
</feature>
<reference evidence="2" key="1">
    <citation type="submission" date="2023-03" db="EMBL/GenBank/DDBJ databases">
        <title>Electrophorus voltai genome.</title>
        <authorList>
            <person name="Bian C."/>
        </authorList>
    </citation>
    <scope>NUCLEOTIDE SEQUENCE</scope>
    <source>
        <strain evidence="2">CB-2022</strain>
        <tissue evidence="2">Muscle</tissue>
    </source>
</reference>